<evidence type="ECO:0000259" key="1">
    <source>
        <dbReference type="Pfam" id="PF01408"/>
    </source>
</evidence>
<dbReference type="GO" id="GO:0000166">
    <property type="term" value="F:nucleotide binding"/>
    <property type="evidence" value="ECO:0007669"/>
    <property type="project" value="InterPro"/>
</dbReference>
<dbReference type="Pfam" id="PF22725">
    <property type="entry name" value="GFO_IDH_MocA_C3"/>
    <property type="match status" value="1"/>
</dbReference>
<organism evidence="3">
    <name type="scientific">Chelativorans sp. (strain BNC1)</name>
    <dbReference type="NCBI Taxonomy" id="266779"/>
    <lineage>
        <taxon>Bacteria</taxon>
        <taxon>Pseudomonadati</taxon>
        <taxon>Pseudomonadota</taxon>
        <taxon>Alphaproteobacteria</taxon>
        <taxon>Hyphomicrobiales</taxon>
        <taxon>Phyllobacteriaceae</taxon>
        <taxon>Chelativorans</taxon>
    </lineage>
</organism>
<dbReference type="InterPro" id="IPR055170">
    <property type="entry name" value="GFO_IDH_MocA-like_dom"/>
</dbReference>
<dbReference type="OrthoDB" id="9781031at2"/>
<reference evidence="3" key="1">
    <citation type="submission" date="2006-06" db="EMBL/GenBank/DDBJ databases">
        <title>Complete sequence of Plasmid 2 of Chelativorans sp. BNC1.</title>
        <authorList>
            <consortium name="US DOE Joint Genome Institute"/>
            <person name="Copeland A."/>
            <person name="Lucas S."/>
            <person name="Lapidus A."/>
            <person name="Barry K."/>
            <person name="Detter J.C."/>
            <person name="Glavina del Rio T."/>
            <person name="Hammon N."/>
            <person name="Israni S."/>
            <person name="Dalin E."/>
            <person name="Tice H."/>
            <person name="Pitluck S."/>
            <person name="Chertkov O."/>
            <person name="Brettin T."/>
            <person name="Bruce D."/>
            <person name="Han C."/>
            <person name="Tapia R."/>
            <person name="Gilna P."/>
            <person name="Schmutz J."/>
            <person name="Larimer F."/>
            <person name="Land M."/>
            <person name="Hauser L."/>
            <person name="Kyrpides N."/>
            <person name="Mikhailova N."/>
            <person name="Richardson P."/>
        </authorList>
    </citation>
    <scope>NUCLEOTIDE SEQUENCE</scope>
    <source>
        <strain evidence="3">BNC1</strain>
        <plasmid evidence="3">2</plasmid>
    </source>
</reference>
<dbReference type="PANTHER" id="PTHR43249">
    <property type="entry name" value="UDP-N-ACETYL-2-AMINO-2-DEOXY-D-GLUCURONATE OXIDASE"/>
    <property type="match status" value="1"/>
</dbReference>
<dbReference type="Gene3D" id="3.30.360.10">
    <property type="entry name" value="Dihydrodipicolinate Reductase, domain 2"/>
    <property type="match status" value="1"/>
</dbReference>
<dbReference type="InterPro" id="IPR052515">
    <property type="entry name" value="Gfo/Idh/MocA_Oxidoreductase"/>
</dbReference>
<geneLocation type="plasmid" evidence="3">
    <name>2</name>
</geneLocation>
<feature type="domain" description="GFO/IDH/MocA-like oxidoreductase" evidence="2">
    <location>
        <begin position="135"/>
        <end position="255"/>
    </location>
</feature>
<dbReference type="KEGG" id="mes:Meso_4490"/>
<protein>
    <submittedName>
        <fullName evidence="3">Oxidoreductase-like protein</fullName>
    </submittedName>
</protein>
<proteinExistence type="predicted"/>
<dbReference type="PANTHER" id="PTHR43249:SF1">
    <property type="entry name" value="D-GLUCOSIDE 3-DEHYDROGENASE"/>
    <property type="match status" value="1"/>
</dbReference>
<sequence precursor="true">MQDATKLGLGVVGLGMVAATHARALQDLCDLIAVRGVFARDPRRRADFAGVFGFPAAESVEELIRRDDVDAILVLTPPNARMEIVEAAFNAGKHVLLEKPIERDSAAAGRIVEMCCAAGVTLGVTFQHRFREASQALKGLIDGGSLGAVCAVRVSVPWWRDQSYYDVPGRGTYARDGGGVLISQAIHTLDLMIWLLGLPEAVTAMAATTGLHRMEAEDFVAGALRWPGGAVGSLTATTAAFPGRNEYIVVDFERASACLEGGELVVRHHDSRTEIIGTAGGSGGGVDPMAFTHEWHRSAIEDFARAIAGGRAPVVSGESALQVHRLIDALLASASEGRQVLLNPH</sequence>
<dbReference type="SUPFAM" id="SSF55347">
    <property type="entry name" value="Glyceraldehyde-3-phosphate dehydrogenase-like, C-terminal domain"/>
    <property type="match status" value="1"/>
</dbReference>
<accession>Q11AQ7</accession>
<dbReference type="EMBL" id="CP000391">
    <property type="protein sequence ID" value="ABG65518.1"/>
    <property type="molecule type" value="Genomic_DNA"/>
</dbReference>
<evidence type="ECO:0000259" key="2">
    <source>
        <dbReference type="Pfam" id="PF22725"/>
    </source>
</evidence>
<dbReference type="InterPro" id="IPR036291">
    <property type="entry name" value="NAD(P)-bd_dom_sf"/>
</dbReference>
<feature type="domain" description="Gfo/Idh/MocA-like oxidoreductase N-terminal" evidence="1">
    <location>
        <begin position="9"/>
        <end position="126"/>
    </location>
</feature>
<dbReference type="SUPFAM" id="SSF51735">
    <property type="entry name" value="NAD(P)-binding Rossmann-fold domains"/>
    <property type="match status" value="1"/>
</dbReference>
<keyword evidence="3" id="KW-0614">Plasmid</keyword>
<dbReference type="Gene3D" id="3.40.50.720">
    <property type="entry name" value="NAD(P)-binding Rossmann-like Domain"/>
    <property type="match status" value="1"/>
</dbReference>
<gene>
    <name evidence="3" type="ordered locus">Meso_4490</name>
</gene>
<name>Q11AQ7_CHESB</name>
<dbReference type="HOGENOM" id="CLU_023194_1_0_5"/>
<dbReference type="InterPro" id="IPR000683">
    <property type="entry name" value="Gfo/Idh/MocA-like_OxRdtase_N"/>
</dbReference>
<evidence type="ECO:0000313" key="3">
    <source>
        <dbReference type="EMBL" id="ABG65518.1"/>
    </source>
</evidence>
<dbReference type="AlphaFoldDB" id="Q11AQ7"/>
<dbReference type="Pfam" id="PF01408">
    <property type="entry name" value="GFO_IDH_MocA"/>
    <property type="match status" value="1"/>
</dbReference>
<dbReference type="eggNOG" id="COG0673">
    <property type="taxonomic scope" value="Bacteria"/>
</dbReference>